<evidence type="ECO:0000256" key="10">
    <source>
        <dbReference type="SAM" id="Phobius"/>
    </source>
</evidence>
<keyword evidence="8 10" id="KW-0472">Membrane</keyword>
<organism evidence="11 12">
    <name type="scientific">Laetiporus sulphureus 93-53</name>
    <dbReference type="NCBI Taxonomy" id="1314785"/>
    <lineage>
        <taxon>Eukaryota</taxon>
        <taxon>Fungi</taxon>
        <taxon>Dikarya</taxon>
        <taxon>Basidiomycota</taxon>
        <taxon>Agaricomycotina</taxon>
        <taxon>Agaricomycetes</taxon>
        <taxon>Polyporales</taxon>
        <taxon>Laetiporus</taxon>
    </lineage>
</organism>
<dbReference type="STRING" id="1314785.A0A165EI56"/>
<name>A0A165EI56_9APHY</name>
<reference evidence="11 12" key="1">
    <citation type="journal article" date="2016" name="Mol. Biol. Evol.">
        <title>Comparative Genomics of Early-Diverging Mushroom-Forming Fungi Provides Insights into the Origins of Lignocellulose Decay Capabilities.</title>
        <authorList>
            <person name="Nagy L.G."/>
            <person name="Riley R."/>
            <person name="Tritt A."/>
            <person name="Adam C."/>
            <person name="Daum C."/>
            <person name="Floudas D."/>
            <person name="Sun H."/>
            <person name="Yadav J.S."/>
            <person name="Pangilinan J."/>
            <person name="Larsson K.H."/>
            <person name="Matsuura K."/>
            <person name="Barry K."/>
            <person name="Labutti K."/>
            <person name="Kuo R."/>
            <person name="Ohm R.A."/>
            <person name="Bhattacharya S.S."/>
            <person name="Shirouzu T."/>
            <person name="Yoshinaga Y."/>
            <person name="Martin F.M."/>
            <person name="Grigoriev I.V."/>
            <person name="Hibbett D.S."/>
        </authorList>
    </citation>
    <scope>NUCLEOTIDE SEQUENCE [LARGE SCALE GENOMIC DNA]</scope>
    <source>
        <strain evidence="11 12">93-53</strain>
    </source>
</reference>
<comment type="similarity">
    <text evidence="3">Belongs to the PIGS family.</text>
</comment>
<evidence type="ECO:0000313" key="11">
    <source>
        <dbReference type="EMBL" id="KZT07098.1"/>
    </source>
</evidence>
<keyword evidence="4" id="KW-0337">GPI-anchor biosynthesis</keyword>
<dbReference type="GO" id="GO:0006506">
    <property type="term" value="P:GPI anchor biosynthetic process"/>
    <property type="evidence" value="ECO:0007669"/>
    <property type="project" value="UniProtKB-UniPathway"/>
</dbReference>
<dbReference type="GeneID" id="63824054"/>
<dbReference type="PANTHER" id="PTHR21072:SF13">
    <property type="entry name" value="GPI TRANSAMIDASE COMPONENT PIG-S"/>
    <property type="match status" value="1"/>
</dbReference>
<comment type="subcellular location">
    <subcellularLocation>
        <location evidence="1">Endoplasmic reticulum membrane</location>
        <topology evidence="1">Multi-pass membrane protein</topology>
    </subcellularLocation>
</comment>
<dbReference type="EMBL" id="KV427621">
    <property type="protein sequence ID" value="KZT07098.1"/>
    <property type="molecule type" value="Genomic_DNA"/>
</dbReference>
<evidence type="ECO:0000256" key="4">
    <source>
        <dbReference type="ARBA" id="ARBA00022502"/>
    </source>
</evidence>
<dbReference type="PANTHER" id="PTHR21072">
    <property type="entry name" value="GPI TRANSAMIDASE COMPONENT PIG-S"/>
    <property type="match status" value="1"/>
</dbReference>
<evidence type="ECO:0000256" key="6">
    <source>
        <dbReference type="ARBA" id="ARBA00022824"/>
    </source>
</evidence>
<keyword evidence="12" id="KW-1185">Reference proteome</keyword>
<evidence type="ECO:0000256" key="8">
    <source>
        <dbReference type="ARBA" id="ARBA00023136"/>
    </source>
</evidence>
<dbReference type="Proteomes" id="UP000076871">
    <property type="component" value="Unassembled WGS sequence"/>
</dbReference>
<keyword evidence="6" id="KW-0256">Endoplasmic reticulum</keyword>
<dbReference type="InterPro" id="IPR019540">
    <property type="entry name" value="PtdIno-glycan_biosynth_class_S"/>
</dbReference>
<evidence type="ECO:0000256" key="9">
    <source>
        <dbReference type="ARBA" id="ARBA00023180"/>
    </source>
</evidence>
<sequence length="530" mass="58439">MEISDSSRPPDPAQLAFESGRTRRLIIASYWITILLALPLWWTTTSIERKSLPAARVFAQQHRELIFPIHVHLNSSDSSIHTATLAQEVQNYLDTNAELQHGSGLHITISPNETTSDGYQVLLERGEQEPMLEKRSLHLAVHPEVHDSSSQMLAMEVADTLATLISPYTTLRSPHAERVVSYAPRYRLAFTLLNEDAASDNAALSWDVRESLSRHIQPVLDRLSMLHNFTIESQVQFHAPLAFQPRTIHHNGQIAYGLTQEDLTVFINSAEWTLSSSVSNDPVLHFIMFVPSSRHSPLYILGDNAVASSLHLVGSPLSSNAFILPQWGGIVLFNPPSTNTTLHLPASALNAIFATFHRQLKILLGVPALPAYMRPRFLGSAGITDWQLDTLTRRRAAENAIVAQGTLESTVRLVSQIGNMPVGQDVKGDVQEALTALEKAHEITSSSSASSLQFAGKASALASRAFFNPGMLALLYFPAEHKFAVYTPLFASIAAPLVAAVIRELLTWRKARRLSIKEKTGANVERPKAE</sequence>
<comment type="pathway">
    <text evidence="2">Glycolipid biosynthesis; glycosylphosphatidylinositol-anchor biosynthesis.</text>
</comment>
<evidence type="ECO:0000313" key="12">
    <source>
        <dbReference type="Proteomes" id="UP000076871"/>
    </source>
</evidence>
<evidence type="ECO:0000256" key="2">
    <source>
        <dbReference type="ARBA" id="ARBA00004687"/>
    </source>
</evidence>
<evidence type="ECO:0000256" key="5">
    <source>
        <dbReference type="ARBA" id="ARBA00022692"/>
    </source>
</evidence>
<dbReference type="Pfam" id="PF10510">
    <property type="entry name" value="PIG-S"/>
    <property type="match status" value="1"/>
</dbReference>
<protein>
    <recommendedName>
        <fullName evidence="13">GPI transamidase component PIG-S</fullName>
    </recommendedName>
</protein>
<evidence type="ECO:0008006" key="13">
    <source>
        <dbReference type="Google" id="ProtNLM"/>
    </source>
</evidence>
<dbReference type="RefSeq" id="XP_040764838.1">
    <property type="nucleotide sequence ID" value="XM_040907025.1"/>
</dbReference>
<feature type="transmembrane region" description="Helical" evidence="10">
    <location>
        <begin position="25"/>
        <end position="42"/>
    </location>
</feature>
<keyword evidence="9" id="KW-0325">Glycoprotein</keyword>
<evidence type="ECO:0000256" key="3">
    <source>
        <dbReference type="ARBA" id="ARBA00005316"/>
    </source>
</evidence>
<dbReference type="GO" id="GO:0042765">
    <property type="term" value="C:GPI-anchor transamidase complex"/>
    <property type="evidence" value="ECO:0007669"/>
    <property type="project" value="InterPro"/>
</dbReference>
<keyword evidence="5 10" id="KW-0812">Transmembrane</keyword>
<gene>
    <name evidence="11" type="ORF">LAESUDRAFT_713904</name>
</gene>
<dbReference type="GO" id="GO:0016255">
    <property type="term" value="P:attachment of GPI anchor to protein"/>
    <property type="evidence" value="ECO:0007669"/>
    <property type="project" value="InterPro"/>
</dbReference>
<feature type="transmembrane region" description="Helical" evidence="10">
    <location>
        <begin position="483"/>
        <end position="506"/>
    </location>
</feature>
<dbReference type="InParanoid" id="A0A165EI56"/>
<dbReference type="AlphaFoldDB" id="A0A165EI56"/>
<evidence type="ECO:0000256" key="7">
    <source>
        <dbReference type="ARBA" id="ARBA00022989"/>
    </source>
</evidence>
<evidence type="ECO:0000256" key="1">
    <source>
        <dbReference type="ARBA" id="ARBA00004477"/>
    </source>
</evidence>
<keyword evidence="7 10" id="KW-1133">Transmembrane helix</keyword>
<dbReference type="OrthoDB" id="28748at2759"/>
<dbReference type="FunCoup" id="A0A165EI56">
    <property type="interactions" value="604"/>
</dbReference>
<dbReference type="UniPathway" id="UPA00196"/>
<proteinExistence type="inferred from homology"/>
<accession>A0A165EI56</accession>